<name>A0A9Q1QSN1_9CARY</name>
<dbReference type="Pfam" id="PF05742">
    <property type="entry name" value="TANGO2"/>
    <property type="match status" value="1"/>
</dbReference>
<proteinExistence type="predicted"/>
<dbReference type="EMBL" id="JAKOGI010000002">
    <property type="protein sequence ID" value="KAJ8453057.1"/>
    <property type="molecule type" value="Genomic_DNA"/>
</dbReference>
<dbReference type="InterPro" id="IPR008551">
    <property type="entry name" value="TANGO2"/>
</dbReference>
<evidence type="ECO:0000313" key="2">
    <source>
        <dbReference type="Proteomes" id="UP001153076"/>
    </source>
</evidence>
<keyword evidence="2" id="KW-1185">Reference proteome</keyword>
<dbReference type="Proteomes" id="UP001153076">
    <property type="component" value="Unassembled WGS sequence"/>
</dbReference>
<organism evidence="1 2">
    <name type="scientific">Carnegiea gigantea</name>
    <dbReference type="NCBI Taxonomy" id="171969"/>
    <lineage>
        <taxon>Eukaryota</taxon>
        <taxon>Viridiplantae</taxon>
        <taxon>Streptophyta</taxon>
        <taxon>Embryophyta</taxon>
        <taxon>Tracheophyta</taxon>
        <taxon>Spermatophyta</taxon>
        <taxon>Magnoliopsida</taxon>
        <taxon>eudicotyledons</taxon>
        <taxon>Gunneridae</taxon>
        <taxon>Pentapetalae</taxon>
        <taxon>Caryophyllales</taxon>
        <taxon>Cactineae</taxon>
        <taxon>Cactaceae</taxon>
        <taxon>Cactoideae</taxon>
        <taxon>Echinocereeae</taxon>
        <taxon>Carnegiea</taxon>
    </lineage>
</organism>
<dbReference type="PANTHER" id="PTHR17985">
    <property type="entry name" value="SER/THR-RICH PROTEIN T10 IN DGCR REGION"/>
    <property type="match status" value="1"/>
</dbReference>
<dbReference type="PANTHER" id="PTHR17985:SF16">
    <property type="entry name" value="TRANSPORT_GOLGI ORGANIZATION-LIKE PROTEIN (DUF833)"/>
    <property type="match status" value="1"/>
</dbReference>
<gene>
    <name evidence="1" type="ORF">Cgig2_014820</name>
</gene>
<evidence type="ECO:0000313" key="1">
    <source>
        <dbReference type="EMBL" id="KAJ8453057.1"/>
    </source>
</evidence>
<dbReference type="OrthoDB" id="191601at2759"/>
<comment type="caution">
    <text evidence="1">The sequence shown here is derived from an EMBL/GenBank/DDBJ whole genome shotgun (WGS) entry which is preliminary data.</text>
</comment>
<dbReference type="AlphaFoldDB" id="A0A9Q1QSN1"/>
<accession>A0A9Q1QSN1</accession>
<protein>
    <submittedName>
        <fullName evidence="1">Uncharacterized protein</fullName>
    </submittedName>
</protein>
<sequence length="315" mass="36242">MCIAVFMWQSHPLYPFLLLLNRDEYHTRPTEPAGWWEGGEILGGRDELGGGTWLACSRGGRIAFLTNFREKESLPGAKSRGNLPVRFVESRKDPSEFAEEVIQEAEQYNGFNLVLTDICSKSMVYVTNRPKNNKPYGFQVSPGIHVLTSASLDSRWPKAERLLQNFKELMNTYGEGEVRANEMVQKLMRDTTKADKSPLPGIYSLEFEYQLSSIYIEATDTPLGLYGTRSTSAVLVKANGDICFHEWYLVDDIWKEHVITYQINKGDTQSDKLRVPLFEFDHFDAPRQSQMLKKECIRLLNRQMLQWLTVVHYKP</sequence>
<reference evidence="1" key="1">
    <citation type="submission" date="2022-04" db="EMBL/GenBank/DDBJ databases">
        <title>Carnegiea gigantea Genome sequencing and assembly v2.</title>
        <authorList>
            <person name="Copetti D."/>
            <person name="Sanderson M.J."/>
            <person name="Burquez A."/>
            <person name="Wojciechowski M.F."/>
        </authorList>
    </citation>
    <scope>NUCLEOTIDE SEQUENCE</scope>
    <source>
        <strain evidence="1">SGP5-SGP5p</strain>
        <tissue evidence="1">Aerial part</tissue>
    </source>
</reference>